<feature type="region of interest" description="Disordered" evidence="1">
    <location>
        <begin position="21"/>
        <end position="66"/>
    </location>
</feature>
<proteinExistence type="predicted"/>
<dbReference type="EMBL" id="HAEH01004860">
    <property type="protein sequence ID" value="SBR75018.1"/>
    <property type="molecule type" value="Transcribed_RNA"/>
</dbReference>
<evidence type="ECO:0000313" key="2">
    <source>
        <dbReference type="EMBL" id="SBR75018.1"/>
    </source>
</evidence>
<dbReference type="AlphaFoldDB" id="A0A1A8P180"/>
<evidence type="ECO:0000256" key="1">
    <source>
        <dbReference type="SAM" id="MobiDB-lite"/>
    </source>
</evidence>
<gene>
    <name evidence="2" type="primary">CABZ01052290.1</name>
</gene>
<organism evidence="2">
    <name type="scientific">Nothobranchius rachovii</name>
    <name type="common">bluefin notho</name>
    <dbReference type="NCBI Taxonomy" id="451742"/>
    <lineage>
        <taxon>Eukaryota</taxon>
        <taxon>Metazoa</taxon>
        <taxon>Chordata</taxon>
        <taxon>Craniata</taxon>
        <taxon>Vertebrata</taxon>
        <taxon>Euteleostomi</taxon>
        <taxon>Actinopterygii</taxon>
        <taxon>Neopterygii</taxon>
        <taxon>Teleostei</taxon>
        <taxon>Neoteleostei</taxon>
        <taxon>Acanthomorphata</taxon>
        <taxon>Ovalentaria</taxon>
        <taxon>Atherinomorphae</taxon>
        <taxon>Cyprinodontiformes</taxon>
        <taxon>Nothobranchiidae</taxon>
        <taxon>Nothobranchius</taxon>
    </lineage>
</organism>
<protein>
    <submittedName>
        <fullName evidence="2">Uncharacterized protein</fullName>
    </submittedName>
</protein>
<name>A0A1A8P180_9TELE</name>
<reference evidence="2" key="2">
    <citation type="submission" date="2016-06" db="EMBL/GenBank/DDBJ databases">
        <title>The genome of a short-lived fish provides insights into sex chromosome evolution and the genetic control of aging.</title>
        <authorList>
            <person name="Reichwald K."/>
            <person name="Felder M."/>
            <person name="Petzold A."/>
            <person name="Koch P."/>
            <person name="Groth M."/>
            <person name="Platzer M."/>
        </authorList>
    </citation>
    <scope>NUCLEOTIDE SEQUENCE</scope>
    <source>
        <tissue evidence="2">Brain</tissue>
    </source>
</reference>
<accession>A0A1A8P180</accession>
<feature type="non-terminal residue" evidence="2">
    <location>
        <position position="66"/>
    </location>
</feature>
<feature type="compositionally biased region" description="Polar residues" evidence="1">
    <location>
        <begin position="40"/>
        <end position="58"/>
    </location>
</feature>
<feature type="non-terminal residue" evidence="2">
    <location>
        <position position="1"/>
    </location>
</feature>
<reference evidence="2" key="1">
    <citation type="submission" date="2016-05" db="EMBL/GenBank/DDBJ databases">
        <authorList>
            <person name="Lavstsen T."/>
            <person name="Jespersen J.S."/>
        </authorList>
    </citation>
    <scope>NUCLEOTIDE SEQUENCE</scope>
    <source>
        <tissue evidence="2">Brain</tissue>
    </source>
</reference>
<sequence>IDGMTRHVYGIVHPGVGDIRRKIVGPKSIPGGLPKAAQPDQRNSPPTSHKNSSQSGKIVSTEVPGP</sequence>